<dbReference type="PROSITE" id="PS50280">
    <property type="entry name" value="SET"/>
    <property type="match status" value="1"/>
</dbReference>
<dbReference type="InterPro" id="IPR001214">
    <property type="entry name" value="SET_dom"/>
</dbReference>
<dbReference type="Gene3D" id="2.170.270.10">
    <property type="entry name" value="SET domain"/>
    <property type="match status" value="1"/>
</dbReference>
<keyword evidence="1" id="KW-0802">TPR repeat</keyword>
<dbReference type="PANTHER" id="PTHR47337:SF1">
    <property type="entry name" value="TETRATRICOPEPTIDE REPEAT (TPR)-LIKE SUPERFAMILY PROTEIN"/>
    <property type="match status" value="1"/>
</dbReference>
<reference evidence="3" key="1">
    <citation type="submission" date="2021-03" db="EMBL/GenBank/DDBJ databases">
        <authorList>
            <person name="Li Z."/>
            <person name="Yang C."/>
        </authorList>
    </citation>
    <scope>NUCLEOTIDE SEQUENCE</scope>
    <source>
        <strain evidence="3">Dzin_1.0</strain>
        <tissue evidence="3">Leaf</tissue>
    </source>
</reference>
<sequence length="677" mass="75252">MEKLKSLIPGDLKRMIGESTPENLTSTCSSLLDFFLPLPEFQRVIGELTDTELGLCRKSKESALDLKHKGNECFSKGDYVKALNFYSQALRYAPMDAEDNGKNLVALLYVNRASSMHNAGLLDESLRDCDRAIAIMPAYVKVHQNAKELLSKSTLMFDELRLVCEDDHARAIDEPLLAVLQCVSTPSKGRGMTSVDDIAPASLIHSEEPLAAIMNKSCRETHCHFCFIEVPADVVYCPSCTIPVFCSQLCQEQARGAYIKKKQDNSSWKNVPVDLVNHVMDTISLSNVKSDLQDINYQSIAEHKHECGGSPWSVVLPTDVVLAGRILAKLMEKRRLSGETSKPVELGLAHNYLQIPPKTKLEVHVYAVVLSCCLKHHYGSDYPITGASVSQLVILLSQVKVNSMAVVRMKSFDGHGAFKKSLSHSGSENAFTCSVEQVRVGQALYSTGSFFNHSCQPNVHAYFLSRKLYLRTTEYVHAGYPLEISYGPQVGQWDLHKRQELLEEQYSFKCQCTGCSQLNFSDLVLNAFKCTKSNCPGAVTEKTCFDILKDDTVQISNAYSSFKLSLPVRHLDSVNSDSLCFAEDIFAEAFVQFGEFEPALQHCQSSIEILEKLFDSSSIVIGNELIKLASIQLSLGDRSAALHTIKQIEEIFSLYYGSHLVDVCPYVVSLREIIGLD</sequence>
<evidence type="ECO:0000259" key="2">
    <source>
        <dbReference type="PROSITE" id="PS50280"/>
    </source>
</evidence>
<proteinExistence type="predicted"/>
<accession>A0A9D5CC08</accession>
<dbReference type="AlphaFoldDB" id="A0A9D5CC08"/>
<feature type="repeat" description="TPR" evidence="1">
    <location>
        <begin position="63"/>
        <end position="96"/>
    </location>
</feature>
<dbReference type="SMART" id="SM00028">
    <property type="entry name" value="TPR"/>
    <property type="match status" value="4"/>
</dbReference>
<keyword evidence="4" id="KW-1185">Reference proteome</keyword>
<dbReference type="PANTHER" id="PTHR47337">
    <property type="entry name" value="TETRATRICOPEPTIDE REPEAT (TPR)-LIKE SUPERFAMILY PROTEIN"/>
    <property type="match status" value="1"/>
</dbReference>
<dbReference type="SUPFAM" id="SSF48452">
    <property type="entry name" value="TPR-like"/>
    <property type="match status" value="1"/>
</dbReference>
<evidence type="ECO:0000313" key="3">
    <source>
        <dbReference type="EMBL" id="KAJ0970229.1"/>
    </source>
</evidence>
<dbReference type="Pfam" id="PF00856">
    <property type="entry name" value="SET"/>
    <property type="match status" value="1"/>
</dbReference>
<dbReference type="PROSITE" id="PS50005">
    <property type="entry name" value="TPR"/>
    <property type="match status" value="1"/>
</dbReference>
<dbReference type="OrthoDB" id="1926212at2759"/>
<feature type="domain" description="SET" evidence="2">
    <location>
        <begin position="175"/>
        <end position="487"/>
    </location>
</feature>
<dbReference type="Proteomes" id="UP001085076">
    <property type="component" value="Miscellaneous, Linkage group lg06"/>
</dbReference>
<organism evidence="3 4">
    <name type="scientific">Dioscorea zingiberensis</name>
    <dbReference type="NCBI Taxonomy" id="325984"/>
    <lineage>
        <taxon>Eukaryota</taxon>
        <taxon>Viridiplantae</taxon>
        <taxon>Streptophyta</taxon>
        <taxon>Embryophyta</taxon>
        <taxon>Tracheophyta</taxon>
        <taxon>Spermatophyta</taxon>
        <taxon>Magnoliopsida</taxon>
        <taxon>Liliopsida</taxon>
        <taxon>Dioscoreales</taxon>
        <taxon>Dioscoreaceae</taxon>
        <taxon>Dioscorea</taxon>
    </lineage>
</organism>
<dbReference type="EMBL" id="JAGGNH010000006">
    <property type="protein sequence ID" value="KAJ0970229.1"/>
    <property type="molecule type" value="Genomic_DNA"/>
</dbReference>
<dbReference type="SUPFAM" id="SSF82199">
    <property type="entry name" value="SET domain"/>
    <property type="match status" value="1"/>
</dbReference>
<dbReference type="InterPro" id="IPR019734">
    <property type="entry name" value="TPR_rpt"/>
</dbReference>
<protein>
    <recommendedName>
        <fullName evidence="2">SET domain-containing protein</fullName>
    </recommendedName>
</protein>
<dbReference type="InterPro" id="IPR046341">
    <property type="entry name" value="SET_dom_sf"/>
</dbReference>
<evidence type="ECO:0000313" key="4">
    <source>
        <dbReference type="Proteomes" id="UP001085076"/>
    </source>
</evidence>
<comment type="caution">
    <text evidence="3">The sequence shown here is derived from an EMBL/GenBank/DDBJ whole genome shotgun (WGS) entry which is preliminary data.</text>
</comment>
<dbReference type="InterPro" id="IPR011990">
    <property type="entry name" value="TPR-like_helical_dom_sf"/>
</dbReference>
<evidence type="ECO:0000256" key="1">
    <source>
        <dbReference type="PROSITE-ProRule" id="PRU00339"/>
    </source>
</evidence>
<dbReference type="Gene3D" id="1.25.40.10">
    <property type="entry name" value="Tetratricopeptide repeat domain"/>
    <property type="match status" value="2"/>
</dbReference>
<gene>
    <name evidence="3" type="ORF">J5N97_023106</name>
</gene>
<reference evidence="3" key="2">
    <citation type="journal article" date="2022" name="Hortic Res">
        <title>The genome of Dioscorea zingiberensis sheds light on the biosynthesis, origin and evolution of the medicinally important diosgenin saponins.</title>
        <authorList>
            <person name="Li Y."/>
            <person name="Tan C."/>
            <person name="Li Z."/>
            <person name="Guo J."/>
            <person name="Li S."/>
            <person name="Chen X."/>
            <person name="Wang C."/>
            <person name="Dai X."/>
            <person name="Yang H."/>
            <person name="Song W."/>
            <person name="Hou L."/>
            <person name="Xu J."/>
            <person name="Tong Z."/>
            <person name="Xu A."/>
            <person name="Yuan X."/>
            <person name="Wang W."/>
            <person name="Yang Q."/>
            <person name="Chen L."/>
            <person name="Sun Z."/>
            <person name="Wang K."/>
            <person name="Pan B."/>
            <person name="Chen J."/>
            <person name="Bao Y."/>
            <person name="Liu F."/>
            <person name="Qi X."/>
            <person name="Gang D.R."/>
            <person name="Wen J."/>
            <person name="Li J."/>
        </authorList>
    </citation>
    <scope>NUCLEOTIDE SEQUENCE</scope>
    <source>
        <strain evidence="3">Dzin_1.0</strain>
    </source>
</reference>
<name>A0A9D5CC08_9LILI</name>